<dbReference type="eggNOG" id="ENOG502RM2D">
    <property type="taxonomic scope" value="Eukaryota"/>
</dbReference>
<feature type="chain" id="PRO_5004019457" description="DUF985 domain-containing protein" evidence="2">
    <location>
        <begin position="20"/>
        <end position="254"/>
    </location>
</feature>
<evidence type="ECO:0000256" key="1">
    <source>
        <dbReference type="SAM" id="MobiDB-lite"/>
    </source>
</evidence>
<accession>M1WA34</accession>
<organism evidence="4 5">
    <name type="scientific">Claviceps purpurea (strain 20.1)</name>
    <name type="common">Ergot fungus</name>
    <name type="synonym">Sphacelia segetum</name>
    <dbReference type="NCBI Taxonomy" id="1111077"/>
    <lineage>
        <taxon>Eukaryota</taxon>
        <taxon>Fungi</taxon>
        <taxon>Dikarya</taxon>
        <taxon>Ascomycota</taxon>
        <taxon>Pezizomycotina</taxon>
        <taxon>Sordariomycetes</taxon>
        <taxon>Hypocreomycetidae</taxon>
        <taxon>Hypocreales</taxon>
        <taxon>Clavicipitaceae</taxon>
        <taxon>Claviceps</taxon>
    </lineage>
</organism>
<dbReference type="InterPro" id="IPR014710">
    <property type="entry name" value="RmlC-like_jellyroll"/>
</dbReference>
<sequence>MLFHRYLTLLFASAIPSSALRAKASAFKGFNYKSSSLTNVTSVQSNNTSNSTSNNTSNSTSNNTSNSTSNNTSNNASNNTSTNCNNNATSTLVDPYLGHTADQVIQYLNLSTKAEGGYFRQTFEDPDKVPQSNRSLSSLMYYLLRGADGYSSWQRAYVTEVWHYYAGAPLVMVMVQNLENGSSNSMISVLGPDLFSKPEQLPQIPRRASHKTGLCLESWESQVANPSYMIAIIDGSTSTVRGGVVLVRFLELAR</sequence>
<dbReference type="SUPFAM" id="SSF51182">
    <property type="entry name" value="RmlC-like cupins"/>
    <property type="match status" value="1"/>
</dbReference>
<evidence type="ECO:0000313" key="5">
    <source>
        <dbReference type="Proteomes" id="UP000016801"/>
    </source>
</evidence>
<dbReference type="EMBL" id="CAGA01000020">
    <property type="protein sequence ID" value="CCE30213.1"/>
    <property type="molecule type" value="Genomic_DNA"/>
</dbReference>
<dbReference type="Gene3D" id="2.60.120.10">
    <property type="entry name" value="Jelly Rolls"/>
    <property type="match status" value="1"/>
</dbReference>
<evidence type="ECO:0000256" key="2">
    <source>
        <dbReference type="SAM" id="SignalP"/>
    </source>
</evidence>
<dbReference type="Proteomes" id="UP000016801">
    <property type="component" value="Unassembled WGS sequence"/>
</dbReference>
<evidence type="ECO:0000259" key="3">
    <source>
        <dbReference type="Pfam" id="PF06172"/>
    </source>
</evidence>
<dbReference type="PANTHER" id="PTHR33387:SF3">
    <property type="entry name" value="DUF985 DOMAIN-CONTAINING PROTEIN"/>
    <property type="match status" value="1"/>
</dbReference>
<dbReference type="HOGENOM" id="CLU_1094174_0_0_1"/>
<protein>
    <recommendedName>
        <fullName evidence="3">DUF985 domain-containing protein</fullName>
    </recommendedName>
</protein>
<gene>
    <name evidence="4" type="ORF">CPUR_04061</name>
</gene>
<comment type="caution">
    <text evidence="4">The sequence shown here is derived from an EMBL/GenBank/DDBJ whole genome shotgun (WGS) entry which is preliminary data.</text>
</comment>
<dbReference type="InterPro" id="IPR009327">
    <property type="entry name" value="Cupin_DUF985"/>
</dbReference>
<dbReference type="OrthoDB" id="6614653at2759"/>
<keyword evidence="2" id="KW-0732">Signal</keyword>
<feature type="domain" description="DUF985" evidence="3">
    <location>
        <begin position="103"/>
        <end position="196"/>
    </location>
</feature>
<dbReference type="AlphaFoldDB" id="M1WA34"/>
<dbReference type="PANTHER" id="PTHR33387">
    <property type="entry name" value="RMLC-LIKE JELLY ROLL FOLD PROTEIN"/>
    <property type="match status" value="1"/>
</dbReference>
<feature type="signal peptide" evidence="2">
    <location>
        <begin position="1"/>
        <end position="19"/>
    </location>
</feature>
<feature type="region of interest" description="Disordered" evidence="1">
    <location>
        <begin position="41"/>
        <end position="84"/>
    </location>
</feature>
<reference evidence="4 5" key="1">
    <citation type="journal article" date="2013" name="PLoS Genet.">
        <title>Plant-symbiotic fungi as chemical engineers: Multi-genome analysis of the Clavicipitaceae reveals dynamics of alkaloid loci.</title>
        <authorList>
            <person name="Schardl C.L."/>
            <person name="Young C.A."/>
            <person name="Hesse U."/>
            <person name="Amyotte S.G."/>
            <person name="Andreeva K."/>
            <person name="Calie P.J."/>
            <person name="Fleetwood D.J."/>
            <person name="Haws D.C."/>
            <person name="Moore N."/>
            <person name="Oeser B."/>
            <person name="Panaccione D.G."/>
            <person name="Schweri K.K."/>
            <person name="Voisey C.R."/>
            <person name="Farman M.L."/>
            <person name="Jaromczyk J.W."/>
            <person name="Roe B.A."/>
            <person name="O'Sullivan D.M."/>
            <person name="Scott B."/>
            <person name="Tudzynski P."/>
            <person name="An Z."/>
            <person name="Arnaoudova E.G."/>
            <person name="Bullock C.T."/>
            <person name="Charlton N.D."/>
            <person name="Chen L."/>
            <person name="Cox M."/>
            <person name="Dinkins R.D."/>
            <person name="Florea S."/>
            <person name="Glenn A.E."/>
            <person name="Gordon A."/>
            <person name="Gueldener U."/>
            <person name="Harris D.R."/>
            <person name="Hollin W."/>
            <person name="Jaromczyk J."/>
            <person name="Johnson R.D."/>
            <person name="Khan A.K."/>
            <person name="Leistner E."/>
            <person name="Leuchtmann A."/>
            <person name="Li C."/>
            <person name="Liu J."/>
            <person name="Liu J."/>
            <person name="Liu M."/>
            <person name="Mace W."/>
            <person name="Machado C."/>
            <person name="Nagabhyru P."/>
            <person name="Pan J."/>
            <person name="Schmid J."/>
            <person name="Sugawara K."/>
            <person name="Steiner U."/>
            <person name="Takach J.E."/>
            <person name="Tanaka E."/>
            <person name="Webb J.S."/>
            <person name="Wilson E.V."/>
            <person name="Wiseman J.L."/>
            <person name="Yoshida R."/>
            <person name="Zeng Z."/>
        </authorList>
    </citation>
    <scope>NUCLEOTIDE SEQUENCE [LARGE SCALE GENOMIC DNA]</scope>
    <source>
        <strain evidence="4 5">20.1</strain>
    </source>
</reference>
<proteinExistence type="predicted"/>
<dbReference type="InterPro" id="IPR011051">
    <property type="entry name" value="RmlC_Cupin_sf"/>
</dbReference>
<name>M1WA34_CLAP2</name>
<keyword evidence="5" id="KW-1185">Reference proteome</keyword>
<evidence type="ECO:0000313" key="4">
    <source>
        <dbReference type="EMBL" id="CCE30213.1"/>
    </source>
</evidence>
<dbReference type="InterPro" id="IPR039935">
    <property type="entry name" value="YML079W-like"/>
</dbReference>
<dbReference type="VEuPathDB" id="FungiDB:CPUR_04061"/>
<dbReference type="Pfam" id="PF06172">
    <property type="entry name" value="Cupin_5"/>
    <property type="match status" value="1"/>
</dbReference>